<comment type="caution">
    <text evidence="3">The sequence shown here is derived from an EMBL/GenBank/DDBJ whole genome shotgun (WGS) entry which is preliminary data.</text>
</comment>
<keyword evidence="2" id="KW-0732">Signal</keyword>
<feature type="non-terminal residue" evidence="3">
    <location>
        <position position="1"/>
    </location>
</feature>
<sequence length="427" mass="45890">MRYLGILILLIFVNFAIAAPQGERDDDIIGKGIDVVHDVVQGASDIVRTAGTGAAKVLKVSGHGVADLVGAVGRGIGDLFVPDEHEKTNLNKRHWPHQSIEKSGPSTEAVNGKEEDKVTESISKFWKGLGKAPIQTSQKKAGAAEEEKEMLHNSITDEKRRADVIGVNEVKTATRKLANADSHSQPDITGQRSANGIESEGPTTENFDKGGSKKVSHIKQGLGKLSKIDESVSTHSVETDAKELTDASASECQGSSDDVKCEGEKTNSLNDNSSQTLSDIAASIKQRLANVFGTQEESADCTDEKHVERGTKENAPDGREQSEIAKSQKDQKTDTLDENGSQKLSDKATFVKQGNAKASFNKREQNKLELADGKKQDRENVVKTTMEAAAHLNESKEKELPKIFPIKDQVPAGGIKIEGNGGATFGK</sequence>
<feature type="signal peptide" evidence="2">
    <location>
        <begin position="1"/>
        <end position="18"/>
    </location>
</feature>
<feature type="region of interest" description="Disordered" evidence="1">
    <location>
        <begin position="96"/>
        <end position="115"/>
    </location>
</feature>
<feature type="compositionally biased region" description="Basic and acidic residues" evidence="1">
    <location>
        <begin position="361"/>
        <end position="376"/>
    </location>
</feature>
<accession>A0A9Q0N5I5</accession>
<organism evidence="3 4">
    <name type="scientific">Pseudolycoriella hygida</name>
    <dbReference type="NCBI Taxonomy" id="35572"/>
    <lineage>
        <taxon>Eukaryota</taxon>
        <taxon>Metazoa</taxon>
        <taxon>Ecdysozoa</taxon>
        <taxon>Arthropoda</taxon>
        <taxon>Hexapoda</taxon>
        <taxon>Insecta</taxon>
        <taxon>Pterygota</taxon>
        <taxon>Neoptera</taxon>
        <taxon>Endopterygota</taxon>
        <taxon>Diptera</taxon>
        <taxon>Nematocera</taxon>
        <taxon>Sciaroidea</taxon>
        <taxon>Sciaridae</taxon>
        <taxon>Pseudolycoriella</taxon>
    </lineage>
</organism>
<feature type="compositionally biased region" description="Basic and acidic residues" evidence="1">
    <location>
        <begin position="226"/>
        <end position="245"/>
    </location>
</feature>
<dbReference type="AlphaFoldDB" id="A0A9Q0N5I5"/>
<evidence type="ECO:0000256" key="2">
    <source>
        <dbReference type="SAM" id="SignalP"/>
    </source>
</evidence>
<feature type="compositionally biased region" description="Polar residues" evidence="1">
    <location>
        <begin position="247"/>
        <end position="256"/>
    </location>
</feature>
<keyword evidence="4" id="KW-1185">Reference proteome</keyword>
<proteinExistence type="predicted"/>
<evidence type="ECO:0000313" key="3">
    <source>
        <dbReference type="EMBL" id="KAJ6643924.1"/>
    </source>
</evidence>
<dbReference type="EMBL" id="WJQU01000002">
    <property type="protein sequence ID" value="KAJ6643924.1"/>
    <property type="molecule type" value="Genomic_DNA"/>
</dbReference>
<feature type="region of interest" description="Disordered" evidence="1">
    <location>
        <begin position="175"/>
        <end position="274"/>
    </location>
</feature>
<gene>
    <name evidence="3" type="ORF">Bhyg_08889</name>
</gene>
<feature type="compositionally biased region" description="Basic and acidic residues" evidence="1">
    <location>
        <begin position="302"/>
        <end position="335"/>
    </location>
</feature>
<reference evidence="3" key="1">
    <citation type="submission" date="2022-07" db="EMBL/GenBank/DDBJ databases">
        <authorList>
            <person name="Trinca V."/>
            <person name="Uliana J.V.C."/>
            <person name="Torres T.T."/>
            <person name="Ward R.J."/>
            <person name="Monesi N."/>
        </authorList>
    </citation>
    <scope>NUCLEOTIDE SEQUENCE</scope>
    <source>
        <strain evidence="3">HSMRA1968</strain>
        <tissue evidence="3">Whole embryos</tissue>
    </source>
</reference>
<name>A0A9Q0N5I5_9DIPT</name>
<evidence type="ECO:0000313" key="4">
    <source>
        <dbReference type="Proteomes" id="UP001151699"/>
    </source>
</evidence>
<feature type="chain" id="PRO_5040156198" evidence="2">
    <location>
        <begin position="19"/>
        <end position="427"/>
    </location>
</feature>
<feature type="region of interest" description="Disordered" evidence="1">
    <location>
        <begin position="295"/>
        <end position="376"/>
    </location>
</feature>
<feature type="compositionally biased region" description="Polar residues" evidence="1">
    <location>
        <begin position="181"/>
        <end position="205"/>
    </location>
</feature>
<dbReference type="Proteomes" id="UP001151699">
    <property type="component" value="Chromosome B"/>
</dbReference>
<protein>
    <submittedName>
        <fullName evidence="3">Uncharacterized protein</fullName>
    </submittedName>
</protein>
<evidence type="ECO:0000256" key="1">
    <source>
        <dbReference type="SAM" id="MobiDB-lite"/>
    </source>
</evidence>